<dbReference type="Proteomes" id="UP000032024">
    <property type="component" value="Chromosome"/>
</dbReference>
<dbReference type="AlphaFoldDB" id="A0AAN0WDH7"/>
<accession>A0AAN0WDH7</accession>
<protein>
    <submittedName>
        <fullName evidence="1">Uncharacterized protein</fullName>
    </submittedName>
</protein>
<reference evidence="2" key="1">
    <citation type="submission" date="2015-01" db="EMBL/GenBank/DDBJ databases">
        <title>Comparative genome analysis of Bacillus coagulans HM-08, Clostridium butyricum HM-68, Bacillus subtilis HM-66 and Bacillus paralicheniformis BL-09.</title>
        <authorList>
            <person name="Zhang H."/>
        </authorList>
    </citation>
    <scope>NUCLEOTIDE SEQUENCE [LARGE SCALE GENOMIC DNA]</scope>
    <source>
        <strain evidence="2">HM-08</strain>
    </source>
</reference>
<dbReference type="EMBL" id="CP010525">
    <property type="protein sequence ID" value="AJO24461.1"/>
    <property type="molecule type" value="Genomic_DNA"/>
</dbReference>
<name>A0AAN0WDH7_HEYCO</name>
<evidence type="ECO:0000313" key="1">
    <source>
        <dbReference type="EMBL" id="AJO24461.1"/>
    </source>
</evidence>
<keyword evidence="2" id="KW-1185">Reference proteome</keyword>
<proteinExistence type="predicted"/>
<organism evidence="1 2">
    <name type="scientific">Heyndrickxia coagulans</name>
    <name type="common">Weizmannia coagulans</name>
    <dbReference type="NCBI Taxonomy" id="1398"/>
    <lineage>
        <taxon>Bacteria</taxon>
        <taxon>Bacillati</taxon>
        <taxon>Bacillota</taxon>
        <taxon>Bacilli</taxon>
        <taxon>Bacillales</taxon>
        <taxon>Bacillaceae</taxon>
        <taxon>Heyndrickxia</taxon>
    </lineage>
</organism>
<sequence>MKLDGDDAHALPFPTDYPRSTKYHSSVACFLQMDIALLQSFYIELYLFLLL</sequence>
<gene>
    <name evidence="1" type="ORF">SB48_HM08orf05827</name>
</gene>
<evidence type="ECO:0000313" key="2">
    <source>
        <dbReference type="Proteomes" id="UP000032024"/>
    </source>
</evidence>